<dbReference type="EMBL" id="SRSF01000006">
    <property type="protein sequence ID" value="THH37653.1"/>
    <property type="molecule type" value="Genomic_DNA"/>
</dbReference>
<dbReference type="OrthoDB" id="179386at2"/>
<protein>
    <submittedName>
        <fullName evidence="1">TonB-dependent receptor</fullName>
    </submittedName>
</protein>
<evidence type="ECO:0000313" key="2">
    <source>
        <dbReference type="Proteomes" id="UP000308528"/>
    </source>
</evidence>
<sequence length="472" mass="53448">MARQLLETEQKALEINLNPKIYGTFAEIGAGQEVARHFFQVGAAAGTIAKTMSAYDKVYSDQIYGVEPSGRYVCESRIHKMLDHEYDLMVDRLRHDRPETNFFVFADTVAAINYTRTIRGNGWLGLRFELSPNGGPNDLLLHARMLDNDNQLQQQAIGILGVNMIYGAFRLHDDPEALVESLLDGLKGRIAIDMMVLSGADFSVDNRLLSLWLVKHGLTDITMFDPRGRSIHPSEFLYKKAVMVVRGSFRPTTLVNADMLESGYRQFRSEENIDPSKSFLLTELTLDNLQHSSELNERDYLHRATLLNALGQTVIISNYHRYGDLIEYLSLYKVSPLGIVVGVNDLLQLISDKYYANQDGRLLAAFGEIFTRNVKLYVYPAQQEGSADLMTAENVPIPEGVKFLYRHLIDSGQIVDIEGFNPNILHIYSRNVLEMIRAGEDGWEKMVPDRVAKLVKGDCLFGYPSEKLEFEY</sequence>
<reference evidence="1 2" key="1">
    <citation type="submission" date="2019-04" db="EMBL/GenBank/DDBJ databases">
        <title>Lewinella litorea sp. nov., isolated from a marine sand.</title>
        <authorList>
            <person name="Yoon J.-H."/>
        </authorList>
    </citation>
    <scope>NUCLEOTIDE SEQUENCE [LARGE SCALE GENOMIC DNA]</scope>
    <source>
        <strain evidence="1 2">HSMS-39</strain>
    </source>
</reference>
<proteinExistence type="predicted"/>
<dbReference type="AlphaFoldDB" id="A0A4V6S230"/>
<keyword evidence="2" id="KW-1185">Reference proteome</keyword>
<name>A0A4V6S230_9BACT</name>
<accession>A0A4V6S230</accession>
<evidence type="ECO:0000313" key="1">
    <source>
        <dbReference type="EMBL" id="THH37653.1"/>
    </source>
</evidence>
<gene>
    <name evidence="1" type="ORF">E4021_13235</name>
</gene>
<keyword evidence="1" id="KW-0675">Receptor</keyword>
<dbReference type="RefSeq" id="WP_136459846.1">
    <property type="nucleotide sequence ID" value="NZ_SRSF01000006.1"/>
</dbReference>
<organism evidence="1 2">
    <name type="scientific">Neolewinella litorea</name>
    <dbReference type="NCBI Taxonomy" id="2562452"/>
    <lineage>
        <taxon>Bacteria</taxon>
        <taxon>Pseudomonadati</taxon>
        <taxon>Bacteroidota</taxon>
        <taxon>Saprospiria</taxon>
        <taxon>Saprospirales</taxon>
        <taxon>Lewinellaceae</taxon>
        <taxon>Neolewinella</taxon>
    </lineage>
</organism>
<dbReference type="Proteomes" id="UP000308528">
    <property type="component" value="Unassembled WGS sequence"/>
</dbReference>
<comment type="caution">
    <text evidence="1">The sequence shown here is derived from an EMBL/GenBank/DDBJ whole genome shotgun (WGS) entry which is preliminary data.</text>
</comment>